<keyword evidence="3" id="KW-1185">Reference proteome</keyword>
<feature type="coiled-coil region" evidence="1">
    <location>
        <begin position="174"/>
        <end position="208"/>
    </location>
</feature>
<accession>A0A9Q5HYE3</accession>
<evidence type="ECO:0000313" key="2">
    <source>
        <dbReference type="EMBL" id="OCB88206.1"/>
    </source>
</evidence>
<comment type="caution">
    <text evidence="2">The sequence shown here is derived from an EMBL/GenBank/DDBJ whole genome shotgun (WGS) entry which is preliminary data.</text>
</comment>
<sequence length="355" mass="40645">MDLASLILSLPSYAENCIKTYKAIQAYRELDESFRKLMNRTISDSERLKHTMKNLNNTSAYSSASQLHFQHLLQESKSSMEKINVILDGWKERLRITDDGPRPRTKRLKLLSITFLLRKWINLSKIFLFSFGENLERLVIQEKKEVAKMNTANGKAVDKNSSHLSNRFAELQYLVEGKSQIIEALEELERLLQQLDSALIASNSLSAESSDGFTCSDTIQFIHHAKERVATNMIVNHIDFESSLDPLTDIDPEMSTGIYRVTTGRFEGCIVDPRNVRYYTAKGKEGVAWYETENIARLFAEEPKYSHLSSSVGILGRFQNETYTRPAQTLIIYPLVKQAYKLESETLQIGPNLRF</sequence>
<evidence type="ECO:0000313" key="3">
    <source>
        <dbReference type="Proteomes" id="UP000757232"/>
    </source>
</evidence>
<dbReference type="Proteomes" id="UP000757232">
    <property type="component" value="Unassembled WGS sequence"/>
</dbReference>
<proteinExistence type="predicted"/>
<name>A0A9Q5HYE3_SANBA</name>
<evidence type="ECO:0000256" key="1">
    <source>
        <dbReference type="SAM" id="Coils"/>
    </source>
</evidence>
<organism evidence="2 3">
    <name type="scientific">Sanghuangporus baumii</name>
    <name type="common">Phellinus baumii</name>
    <dbReference type="NCBI Taxonomy" id="108892"/>
    <lineage>
        <taxon>Eukaryota</taxon>
        <taxon>Fungi</taxon>
        <taxon>Dikarya</taxon>
        <taxon>Basidiomycota</taxon>
        <taxon>Agaricomycotina</taxon>
        <taxon>Agaricomycetes</taxon>
        <taxon>Hymenochaetales</taxon>
        <taxon>Hymenochaetaceae</taxon>
        <taxon>Sanghuangporus</taxon>
    </lineage>
</organism>
<reference evidence="2" key="1">
    <citation type="submission" date="2016-06" db="EMBL/GenBank/DDBJ databases">
        <title>Draft Genome sequence of the fungus Inonotus baumii.</title>
        <authorList>
            <person name="Zhu H."/>
            <person name="Lin W."/>
        </authorList>
    </citation>
    <scope>NUCLEOTIDE SEQUENCE</scope>
    <source>
        <strain evidence="2">821</strain>
    </source>
</reference>
<gene>
    <name evidence="2" type="ORF">A7U60_g4611</name>
</gene>
<keyword evidence="1" id="KW-0175">Coiled coil</keyword>
<dbReference type="AlphaFoldDB" id="A0A9Q5HYE3"/>
<protein>
    <recommendedName>
        <fullName evidence="4">Fungal N-terminal domain-containing protein</fullName>
    </recommendedName>
</protein>
<evidence type="ECO:0008006" key="4">
    <source>
        <dbReference type="Google" id="ProtNLM"/>
    </source>
</evidence>
<dbReference type="EMBL" id="LNZH02000182">
    <property type="protein sequence ID" value="OCB88206.1"/>
    <property type="molecule type" value="Genomic_DNA"/>
</dbReference>